<protein>
    <submittedName>
        <fullName evidence="1">Uncharacterized protein</fullName>
    </submittedName>
</protein>
<keyword evidence="2" id="KW-1185">Reference proteome</keyword>
<dbReference type="Proteomes" id="UP000002216">
    <property type="component" value="Chromosome"/>
</dbReference>
<sequence>MEIVRQEAKSARLCPRGHVATICIRVFKGRRDVLVHLFRPDWTSEEAVYSWPELVQEDPQTGPPTSRGDSRAVLLESFNREEMDRIVEYLTARYADRLTRISINSLEFPLPAGLLPLSAMPEGKDIGRIRFEIVPRYPLPFVVHGLYDLSQHKPLDPGPSQT</sequence>
<dbReference type="HOGENOM" id="CLU_1641073_0_0_7"/>
<dbReference type="RefSeq" id="WP_015774258.1">
    <property type="nucleotide sequence ID" value="NC_013173.1"/>
</dbReference>
<name>C7LNU3_DESBD</name>
<dbReference type="KEGG" id="dba:Dbac_2082"/>
<accession>C7LNU3</accession>
<proteinExistence type="predicted"/>
<dbReference type="AlphaFoldDB" id="C7LNU3"/>
<dbReference type="STRING" id="525897.Dbac_2082"/>
<evidence type="ECO:0000313" key="1">
    <source>
        <dbReference type="EMBL" id="ACU90167.1"/>
    </source>
</evidence>
<organism evidence="1 2">
    <name type="scientific">Desulfomicrobium baculatum (strain DSM 4028 / VKM B-1378 / X)</name>
    <name type="common">Desulfovibrio baculatus</name>
    <dbReference type="NCBI Taxonomy" id="525897"/>
    <lineage>
        <taxon>Bacteria</taxon>
        <taxon>Pseudomonadati</taxon>
        <taxon>Thermodesulfobacteriota</taxon>
        <taxon>Desulfovibrionia</taxon>
        <taxon>Desulfovibrionales</taxon>
        <taxon>Desulfomicrobiaceae</taxon>
        <taxon>Desulfomicrobium</taxon>
    </lineage>
</organism>
<dbReference type="eggNOG" id="ENOG50340SP">
    <property type="taxonomic scope" value="Bacteria"/>
</dbReference>
<evidence type="ECO:0000313" key="2">
    <source>
        <dbReference type="Proteomes" id="UP000002216"/>
    </source>
</evidence>
<reference evidence="1 2" key="1">
    <citation type="journal article" date="2009" name="Stand. Genomic Sci.">
        <title>Complete genome sequence of Desulfomicrobium baculatum type strain (X).</title>
        <authorList>
            <person name="Copeland A."/>
            <person name="Spring S."/>
            <person name="Goker M."/>
            <person name="Schneider S."/>
            <person name="Lapidus A."/>
            <person name="Del Rio T.G."/>
            <person name="Tice H."/>
            <person name="Cheng J.F."/>
            <person name="Chen F."/>
            <person name="Nolan M."/>
            <person name="Bruce D."/>
            <person name="Goodwin L."/>
            <person name="Pitluck S."/>
            <person name="Ivanova N."/>
            <person name="Mavrommatis K."/>
            <person name="Ovchinnikova G."/>
            <person name="Pati A."/>
            <person name="Chen A."/>
            <person name="Palaniappan K."/>
            <person name="Land M."/>
            <person name="Hauser L."/>
            <person name="Chang Y.J."/>
            <person name="Jeffries C.C."/>
            <person name="Meincke L."/>
            <person name="Sims D."/>
            <person name="Brettin T."/>
            <person name="Detter J.C."/>
            <person name="Han C."/>
            <person name="Chain P."/>
            <person name="Bristow J."/>
            <person name="Eisen J.A."/>
            <person name="Markowitz V."/>
            <person name="Hugenholtz P."/>
            <person name="Kyrpides N.C."/>
            <person name="Klenk H.P."/>
            <person name="Lucas S."/>
        </authorList>
    </citation>
    <scope>NUCLEOTIDE SEQUENCE [LARGE SCALE GENOMIC DNA]</scope>
    <source>
        <strain evidence="2">DSM 4028 / VKM B-1378 / X</strain>
    </source>
</reference>
<dbReference type="EMBL" id="CP001629">
    <property type="protein sequence ID" value="ACU90167.1"/>
    <property type="molecule type" value="Genomic_DNA"/>
</dbReference>
<dbReference type="OrthoDB" id="5470971at2"/>
<gene>
    <name evidence="1" type="ordered locus">Dbac_2082</name>
</gene>